<feature type="binding site" evidence="7 8">
    <location>
        <position position="33"/>
    </location>
    <ligand>
        <name>S-adenosyl-L-methionine</name>
        <dbReference type="ChEBI" id="CHEBI:59789"/>
    </ligand>
</feature>
<dbReference type="SMART" id="SM00650">
    <property type="entry name" value="rADc"/>
    <property type="match status" value="1"/>
</dbReference>
<dbReference type="PANTHER" id="PTHR11727">
    <property type="entry name" value="DIMETHYLADENOSINE TRANSFERASE"/>
    <property type="match status" value="1"/>
</dbReference>
<keyword evidence="11" id="KW-1185">Reference proteome</keyword>
<keyword evidence="5 7" id="KW-0949">S-adenosyl-L-methionine</keyword>
<keyword evidence="6 7" id="KW-0694">RNA-binding</keyword>
<comment type="subcellular location">
    <subcellularLocation>
        <location evidence="7">Cytoplasm</location>
    </subcellularLocation>
</comment>
<evidence type="ECO:0000313" key="10">
    <source>
        <dbReference type="EMBL" id="NIZ69263.1"/>
    </source>
</evidence>
<proteinExistence type="inferred from homology"/>
<dbReference type="Proteomes" id="UP000778951">
    <property type="component" value="Unassembled WGS sequence"/>
</dbReference>
<dbReference type="EMBL" id="JAATLM010000001">
    <property type="protein sequence ID" value="NIZ69263.1"/>
    <property type="molecule type" value="Genomic_DNA"/>
</dbReference>
<dbReference type="InterPro" id="IPR011530">
    <property type="entry name" value="rRNA_adenine_dimethylase"/>
</dbReference>
<feature type="binding site" evidence="7 8">
    <location>
        <position position="58"/>
    </location>
    <ligand>
        <name>S-adenosyl-L-methionine</name>
        <dbReference type="ChEBI" id="CHEBI:59789"/>
    </ligand>
</feature>
<evidence type="ECO:0000256" key="4">
    <source>
        <dbReference type="ARBA" id="ARBA00022679"/>
    </source>
</evidence>
<dbReference type="HAMAP" id="MF_00607">
    <property type="entry name" value="16SrRNA_methyltr_A"/>
    <property type="match status" value="1"/>
</dbReference>
<feature type="binding site" evidence="7 8">
    <location>
        <position position="128"/>
    </location>
    <ligand>
        <name>S-adenosyl-L-methionine</name>
        <dbReference type="ChEBI" id="CHEBI:59789"/>
    </ligand>
</feature>
<organism evidence="10 11">
    <name type="scientific">Entomospira culicis</name>
    <dbReference type="NCBI Taxonomy" id="2719989"/>
    <lineage>
        <taxon>Bacteria</taxon>
        <taxon>Pseudomonadati</taxon>
        <taxon>Spirochaetota</taxon>
        <taxon>Spirochaetia</taxon>
        <taxon>Spirochaetales</taxon>
        <taxon>Spirochaetaceae</taxon>
        <taxon>Entomospira</taxon>
    </lineage>
</organism>
<reference evidence="10" key="1">
    <citation type="submission" date="2020-03" db="EMBL/GenBank/DDBJ databases">
        <title>Spirochaetal bacteria isolated from arthropods constitute a novel genus Entomospira genus novum within the order Spirochaetales.</title>
        <authorList>
            <person name="Grana-Miraglia L."/>
            <person name="Sikutova S."/>
            <person name="Fingerle V."/>
            <person name="Sing A."/>
            <person name="Castillo-Ramirez S."/>
            <person name="Margos G."/>
            <person name="Rudolf I."/>
        </authorList>
    </citation>
    <scope>NUCLEOTIDE SEQUENCE</scope>
    <source>
        <strain evidence="10">BR149</strain>
    </source>
</reference>
<evidence type="ECO:0000256" key="6">
    <source>
        <dbReference type="ARBA" id="ARBA00022884"/>
    </source>
</evidence>
<name>A0A968KVL8_9SPIO</name>
<feature type="binding site" evidence="7 8">
    <location>
        <position position="31"/>
    </location>
    <ligand>
        <name>S-adenosyl-L-methionine</name>
        <dbReference type="ChEBI" id="CHEBI:59789"/>
    </ligand>
</feature>
<dbReference type="InterPro" id="IPR020598">
    <property type="entry name" value="rRNA_Ade_methylase_Trfase_N"/>
</dbReference>
<keyword evidence="4 7" id="KW-0808">Transferase</keyword>
<dbReference type="GO" id="GO:0052908">
    <property type="term" value="F:16S rRNA (adenine(1518)-N(6)/adenine(1519)-N(6))-dimethyltransferase activity"/>
    <property type="evidence" value="ECO:0007669"/>
    <property type="project" value="UniProtKB-EC"/>
</dbReference>
<dbReference type="InterPro" id="IPR001737">
    <property type="entry name" value="KsgA/Erm"/>
</dbReference>
<dbReference type="InterPro" id="IPR023165">
    <property type="entry name" value="rRNA_Ade_diMease-like_C"/>
</dbReference>
<dbReference type="SUPFAM" id="SSF53335">
    <property type="entry name" value="S-adenosyl-L-methionine-dependent methyltransferases"/>
    <property type="match status" value="1"/>
</dbReference>
<dbReference type="GO" id="GO:0005829">
    <property type="term" value="C:cytosol"/>
    <property type="evidence" value="ECO:0007669"/>
    <property type="project" value="TreeGrafter"/>
</dbReference>
<dbReference type="PROSITE" id="PS01131">
    <property type="entry name" value="RRNA_A_DIMETH"/>
    <property type="match status" value="1"/>
</dbReference>
<keyword evidence="3 7" id="KW-0489">Methyltransferase</keyword>
<feature type="domain" description="Ribosomal RNA adenine methylase transferase N-terminal" evidence="9">
    <location>
        <begin position="38"/>
        <end position="211"/>
    </location>
</feature>
<dbReference type="PANTHER" id="PTHR11727:SF7">
    <property type="entry name" value="DIMETHYLADENOSINE TRANSFERASE-RELATED"/>
    <property type="match status" value="1"/>
</dbReference>
<comment type="similarity">
    <text evidence="7">Belongs to the class I-like SAM-binding methyltransferase superfamily. rRNA adenine N(6)-methyltransferase family. RsmA subfamily.</text>
</comment>
<dbReference type="Gene3D" id="1.10.8.100">
    <property type="entry name" value="Ribosomal RNA adenine dimethylase-like, domain 2"/>
    <property type="match status" value="1"/>
</dbReference>
<keyword evidence="1 7" id="KW-0963">Cytoplasm</keyword>
<dbReference type="EC" id="2.1.1.182" evidence="7"/>
<dbReference type="Pfam" id="PF00398">
    <property type="entry name" value="RrnaAD"/>
    <property type="match status" value="1"/>
</dbReference>
<dbReference type="PROSITE" id="PS51689">
    <property type="entry name" value="SAM_RNA_A_N6_MT"/>
    <property type="match status" value="1"/>
</dbReference>
<dbReference type="Gene3D" id="3.40.50.150">
    <property type="entry name" value="Vaccinia Virus protein VP39"/>
    <property type="match status" value="1"/>
</dbReference>
<accession>A0A968KVL8</accession>
<sequence>MNAPLNYDSPQEIAQFLDSFGIAARKRWGQNFLINRGAREKLIDLLCLSPNDHLLEIGPGLGAMTYQAMTHQLAGVTLFEIDPAYQKILREFFSRHPHFQVIDGDVLQTWQPFIAQNNKEISYKILGNLPYNISSAIIQLLAHTPFSIAVLTVQKELAQRLMASPKSKNYSSLSVWSQCNFSIQHHVNLKAGSFYPQPNVDSAIISLTPRQPLQPQLLAILDHLLKSAFAHRRKILRHNWQNLLQGVMLALPQEEFDAILRDQNISYHMRAEEIDSETYLSIAKAIAISLEEKNHHESN</sequence>
<evidence type="ECO:0000256" key="7">
    <source>
        <dbReference type="HAMAP-Rule" id="MF_00607"/>
    </source>
</evidence>
<dbReference type="NCBIfam" id="TIGR00755">
    <property type="entry name" value="ksgA"/>
    <property type="match status" value="1"/>
</dbReference>
<evidence type="ECO:0000313" key="11">
    <source>
        <dbReference type="Proteomes" id="UP000778951"/>
    </source>
</evidence>
<evidence type="ECO:0000256" key="1">
    <source>
        <dbReference type="ARBA" id="ARBA00022490"/>
    </source>
</evidence>
<feature type="binding site" evidence="7 8">
    <location>
        <position position="105"/>
    </location>
    <ligand>
        <name>S-adenosyl-L-methionine</name>
        <dbReference type="ChEBI" id="CHEBI:59789"/>
    </ligand>
</feature>
<evidence type="ECO:0000256" key="2">
    <source>
        <dbReference type="ARBA" id="ARBA00022552"/>
    </source>
</evidence>
<comment type="caution">
    <text evidence="10">The sequence shown here is derived from an EMBL/GenBank/DDBJ whole genome shotgun (WGS) entry which is preliminary data.</text>
</comment>
<comment type="catalytic activity">
    <reaction evidence="7">
        <text>adenosine(1518)/adenosine(1519) in 16S rRNA + 4 S-adenosyl-L-methionine = N(6)-dimethyladenosine(1518)/N(6)-dimethyladenosine(1519) in 16S rRNA + 4 S-adenosyl-L-homocysteine + 4 H(+)</text>
        <dbReference type="Rhea" id="RHEA:19609"/>
        <dbReference type="Rhea" id="RHEA-COMP:10232"/>
        <dbReference type="Rhea" id="RHEA-COMP:10233"/>
        <dbReference type="ChEBI" id="CHEBI:15378"/>
        <dbReference type="ChEBI" id="CHEBI:57856"/>
        <dbReference type="ChEBI" id="CHEBI:59789"/>
        <dbReference type="ChEBI" id="CHEBI:74411"/>
        <dbReference type="ChEBI" id="CHEBI:74493"/>
        <dbReference type="EC" id="2.1.1.182"/>
    </reaction>
</comment>
<dbReference type="AlphaFoldDB" id="A0A968KVL8"/>
<evidence type="ECO:0000256" key="5">
    <source>
        <dbReference type="ARBA" id="ARBA00022691"/>
    </source>
</evidence>
<dbReference type="InterPro" id="IPR020596">
    <property type="entry name" value="rRNA_Ade_Mease_Trfase_CS"/>
</dbReference>
<evidence type="ECO:0000256" key="3">
    <source>
        <dbReference type="ARBA" id="ARBA00022603"/>
    </source>
</evidence>
<dbReference type="InterPro" id="IPR029063">
    <property type="entry name" value="SAM-dependent_MTases_sf"/>
</dbReference>
<evidence type="ECO:0000259" key="9">
    <source>
        <dbReference type="SMART" id="SM00650"/>
    </source>
</evidence>
<gene>
    <name evidence="7 10" type="primary">rsmA</name>
    <name evidence="7" type="synonym">ksgA</name>
    <name evidence="10" type="ORF">HCT48_03420</name>
</gene>
<keyword evidence="2 7" id="KW-0698">rRNA processing</keyword>
<feature type="binding site" evidence="7 8">
    <location>
        <position position="80"/>
    </location>
    <ligand>
        <name>S-adenosyl-L-methionine</name>
        <dbReference type="ChEBI" id="CHEBI:59789"/>
    </ligand>
</feature>
<dbReference type="GO" id="GO:0003723">
    <property type="term" value="F:RNA binding"/>
    <property type="evidence" value="ECO:0007669"/>
    <property type="project" value="UniProtKB-UniRule"/>
</dbReference>
<protein>
    <recommendedName>
        <fullName evidence="7">Ribosomal RNA small subunit methyltransferase A</fullName>
        <ecNumber evidence="7">2.1.1.182</ecNumber>
    </recommendedName>
    <alternativeName>
        <fullName evidence="7">16S rRNA (adenine(1518)-N(6)/adenine(1519)-N(6))-dimethyltransferase</fullName>
    </alternativeName>
    <alternativeName>
        <fullName evidence="7">16S rRNA dimethyladenosine transferase</fullName>
    </alternativeName>
    <alternativeName>
        <fullName evidence="7">16S rRNA dimethylase</fullName>
    </alternativeName>
    <alternativeName>
        <fullName evidence="7">S-adenosylmethionine-6-N', N'-adenosyl(rRNA) dimethyltransferase</fullName>
    </alternativeName>
</protein>
<comment type="function">
    <text evidence="7">Specifically dimethylates two adjacent adenosines (A1518 and A1519) in the loop of a conserved hairpin near the 3'-end of 16S rRNA in the 30S particle. May play a critical role in biogenesis of 30S subunits.</text>
</comment>
<dbReference type="RefSeq" id="WP_167695357.1">
    <property type="nucleotide sequence ID" value="NZ_CP118181.1"/>
</dbReference>
<evidence type="ECO:0000256" key="8">
    <source>
        <dbReference type="PROSITE-ProRule" id="PRU01026"/>
    </source>
</evidence>